<name>A0ABU6FFF7_9ACTN</name>
<accession>A0ABU6FFF7</accession>
<keyword evidence="3" id="KW-1185">Reference proteome</keyword>
<dbReference type="Pfam" id="PF10009">
    <property type="entry name" value="DUF2252"/>
    <property type="match status" value="1"/>
</dbReference>
<feature type="region of interest" description="Disordered" evidence="1">
    <location>
        <begin position="1"/>
        <end position="82"/>
    </location>
</feature>
<comment type="caution">
    <text evidence="2">The sequence shown here is derived from an EMBL/GenBank/DDBJ whole genome shotgun (WGS) entry which is preliminary data.</text>
</comment>
<dbReference type="Proteomes" id="UP001354931">
    <property type="component" value="Unassembled WGS sequence"/>
</dbReference>
<dbReference type="PANTHER" id="PTHR39441:SF1">
    <property type="entry name" value="DUF2252 DOMAIN-CONTAINING PROTEIN"/>
    <property type="match status" value="1"/>
</dbReference>
<dbReference type="InterPro" id="IPR018721">
    <property type="entry name" value="DUF2252"/>
</dbReference>
<feature type="compositionally biased region" description="Basic and acidic residues" evidence="1">
    <location>
        <begin position="50"/>
        <end position="71"/>
    </location>
</feature>
<organism evidence="2 3">
    <name type="scientific">Streptomyces endophyticus</name>
    <dbReference type="NCBI Taxonomy" id="714166"/>
    <lineage>
        <taxon>Bacteria</taxon>
        <taxon>Bacillati</taxon>
        <taxon>Actinomycetota</taxon>
        <taxon>Actinomycetes</taxon>
        <taxon>Kitasatosporales</taxon>
        <taxon>Streptomycetaceae</taxon>
        <taxon>Streptomyces</taxon>
    </lineage>
</organism>
<sequence length="486" mass="51428">MGGSDHVAVPRQGGKPESAEAGARRLPRVPGFAVAGAEGAGGTPKTAGKSLREKVPRSAHRDFAADPDRPDGPAAVEESNRGRIPELTPIRVGRMAATPFAFLRGSAGLMAYDLARTPVTGIGAQICGDAHAANFGLYADARGGLVIDLNDFDETVHGPWEWDLKRLATSLVLAGREAGADEDTCKEAAHDAVGAYRRTMRLLAKLPALEAWNAIADEELVSHANARDLLGTLERVSEKASRNTSGRYAAKSTVAVEGGGRRFVDAPPVLRSVPDGEAAAVASALGPYLDTLSADRLPLLGRYAIHDVAFRVVGTGSVGTRSYVVLLLDHRGEPLVLQVKEARASVLLPHLPAAGFAAEPVGHEGRRVVLGQKRMQVVSDILLGWTTVDERPFQVRQFRNRKGSVDPAALAADQIDDYARMTGALLARAHAHSADPRLVAGYCGKNEELDEAVAAFAVTYADRTEADHGELVRAVREGRVAADAGV</sequence>
<reference evidence="2 3" key="1">
    <citation type="submission" date="2022-10" db="EMBL/GenBank/DDBJ databases">
        <authorList>
            <person name="Xie J."/>
            <person name="Shen N."/>
        </authorList>
    </citation>
    <scope>NUCLEOTIDE SEQUENCE [LARGE SCALE GENOMIC DNA]</scope>
    <source>
        <strain evidence="2 3">YIM65594</strain>
    </source>
</reference>
<dbReference type="PANTHER" id="PTHR39441">
    <property type="entry name" value="DUF2252 DOMAIN-CONTAINING PROTEIN"/>
    <property type="match status" value="1"/>
</dbReference>
<gene>
    <name evidence="2" type="ORF">OKJ99_35365</name>
</gene>
<dbReference type="EMBL" id="JAOZYC010000171">
    <property type="protein sequence ID" value="MEB8342785.1"/>
    <property type="molecule type" value="Genomic_DNA"/>
</dbReference>
<evidence type="ECO:0000313" key="3">
    <source>
        <dbReference type="Proteomes" id="UP001354931"/>
    </source>
</evidence>
<evidence type="ECO:0000256" key="1">
    <source>
        <dbReference type="SAM" id="MobiDB-lite"/>
    </source>
</evidence>
<protein>
    <submittedName>
        <fullName evidence="2">DUF2252 domain-containing protein</fullName>
    </submittedName>
</protein>
<dbReference type="RefSeq" id="WP_326022352.1">
    <property type="nucleotide sequence ID" value="NZ_JAOZYC010000171.1"/>
</dbReference>
<proteinExistence type="predicted"/>
<evidence type="ECO:0000313" key="2">
    <source>
        <dbReference type="EMBL" id="MEB8342785.1"/>
    </source>
</evidence>